<feature type="compositionally biased region" description="Pro residues" evidence="1">
    <location>
        <begin position="72"/>
        <end position="87"/>
    </location>
</feature>
<dbReference type="RefSeq" id="WP_025977488.1">
    <property type="nucleotide sequence ID" value="NZ_CP015614.1"/>
</dbReference>
<proteinExistence type="predicted"/>
<organism evidence="3 4">
    <name type="scientific">Brevundimonas naejangsanensis</name>
    <dbReference type="NCBI Taxonomy" id="588932"/>
    <lineage>
        <taxon>Bacteria</taxon>
        <taxon>Pseudomonadati</taxon>
        <taxon>Pseudomonadota</taxon>
        <taxon>Alphaproteobacteria</taxon>
        <taxon>Caulobacterales</taxon>
        <taxon>Caulobacteraceae</taxon>
        <taxon>Brevundimonas</taxon>
    </lineage>
</organism>
<keyword evidence="2" id="KW-0812">Transmembrane</keyword>
<keyword evidence="2" id="KW-0472">Membrane</keyword>
<feature type="transmembrane region" description="Helical" evidence="2">
    <location>
        <begin position="31"/>
        <end position="50"/>
    </location>
</feature>
<dbReference type="EMBL" id="CP015614">
    <property type="protein sequence ID" value="ANF53846.1"/>
    <property type="molecule type" value="Genomic_DNA"/>
</dbReference>
<dbReference type="AlphaFoldDB" id="A0A172Y3X5"/>
<accession>A0A172Y3X5</accession>
<sequence length="102" mass="10582">MTDPNLPPERVVHQTTINTAPPPRKGGGAGLAFLVGGLLVAVAVIAWFVFAGGRAPAPEAPNLDVDISVPAPRMPDVPDRPAPPELPRPSETPQVTTPEPKA</sequence>
<keyword evidence="2" id="KW-1133">Transmembrane helix</keyword>
<feature type="region of interest" description="Disordered" evidence="1">
    <location>
        <begin position="55"/>
        <end position="102"/>
    </location>
</feature>
<gene>
    <name evidence="3" type="ORF">DA69_03210</name>
</gene>
<keyword evidence="4" id="KW-1185">Reference proteome</keyword>
<dbReference type="STRING" id="588932.DA69_03210"/>
<evidence type="ECO:0000313" key="4">
    <source>
        <dbReference type="Proteomes" id="UP000077603"/>
    </source>
</evidence>
<dbReference type="Proteomes" id="UP000077603">
    <property type="component" value="Chromosome"/>
</dbReference>
<protein>
    <submittedName>
        <fullName evidence="3">Uncharacterized protein</fullName>
    </submittedName>
</protein>
<name>A0A172Y3X5_9CAUL</name>
<evidence type="ECO:0000256" key="1">
    <source>
        <dbReference type="SAM" id="MobiDB-lite"/>
    </source>
</evidence>
<dbReference type="KEGG" id="bne:DA69_03210"/>
<reference evidence="3 4" key="1">
    <citation type="journal article" date="2014" name="Genome Announc.">
        <title>Genome Sequence of a Promising Hydrogen-Producing Facultative Anaerobic Bacterium, Brevundimonas naejangsanensis Strain B1.</title>
        <authorList>
            <person name="Su H."/>
            <person name="Zhang T."/>
            <person name="Bao M."/>
            <person name="Jiang Y."/>
            <person name="Wang Y."/>
            <person name="Tan T."/>
        </authorList>
    </citation>
    <scope>NUCLEOTIDE SEQUENCE [LARGE SCALE GENOMIC DNA]</scope>
    <source>
        <strain evidence="3 4">B1</strain>
    </source>
</reference>
<evidence type="ECO:0000256" key="2">
    <source>
        <dbReference type="SAM" id="Phobius"/>
    </source>
</evidence>
<evidence type="ECO:0000313" key="3">
    <source>
        <dbReference type="EMBL" id="ANF53846.1"/>
    </source>
</evidence>